<dbReference type="InterPro" id="IPR009003">
    <property type="entry name" value="Peptidase_S1_PA"/>
</dbReference>
<proteinExistence type="predicted"/>
<evidence type="ECO:0000313" key="1">
    <source>
        <dbReference type="EMBL" id="PGH12168.1"/>
    </source>
</evidence>
<dbReference type="AlphaFoldDB" id="A0A2B7XU98"/>
<evidence type="ECO:0000313" key="2">
    <source>
        <dbReference type="Proteomes" id="UP000223968"/>
    </source>
</evidence>
<sequence length="410" mass="45899">MYTITRDVRKDLASHNIHVTVEVIDVRGLSIRSFGILPSDLPTISAWNGHLQGTVIGYLDRINLEWTSLNVLHRGLGSTRDSCPRTLVICAKDAAEDRWWQEALPTLRNLCRPTLEVELVYYDDNIDSRPDIPDSSWCKLRTDKCFGRWDVRGCLEGQDLGTFALSNHHVIETEILKNELKRLKDKINGTPDRTGLRDSVERGDVDKLPRLEESLEQARKRELELRKMADLNRNVGYVYASSGFRYSPSQKYGFALDWSVTKVASPRSMQNLLDEQFSQSFIGTGESPKYWRKGIPAGLRVAKVGRTSGWTVGHVNSTEAVFSEKSRYGKKVYGWTIVPEGIRDSFAAAGDSGAIIFDADESSATRGSWVGLLFSANLAEGFGYFVPIETVLQDISTITGCEILEPIVAD</sequence>
<dbReference type="OrthoDB" id="3796887at2759"/>
<name>A0A2B7XU98_9EURO</name>
<dbReference type="Pfam" id="PF08192">
    <property type="entry name" value="Peptidase_S64"/>
    <property type="match status" value="1"/>
</dbReference>
<reference evidence="1 2" key="1">
    <citation type="submission" date="2017-10" db="EMBL/GenBank/DDBJ databases">
        <title>Comparative genomics in systemic dimorphic fungi from Ajellomycetaceae.</title>
        <authorList>
            <person name="Munoz J.F."/>
            <person name="Mcewen J.G."/>
            <person name="Clay O.K."/>
            <person name="Cuomo C.A."/>
        </authorList>
    </citation>
    <scope>NUCLEOTIDE SEQUENCE [LARGE SCALE GENOMIC DNA]</scope>
    <source>
        <strain evidence="1 2">UAMH5409</strain>
    </source>
</reference>
<dbReference type="SUPFAM" id="SSF50494">
    <property type="entry name" value="Trypsin-like serine proteases"/>
    <property type="match status" value="1"/>
</dbReference>
<dbReference type="Proteomes" id="UP000223968">
    <property type="component" value="Unassembled WGS sequence"/>
</dbReference>
<comment type="caution">
    <text evidence="1">The sequence shown here is derived from an EMBL/GenBank/DDBJ whole genome shotgun (WGS) entry which is preliminary data.</text>
</comment>
<keyword evidence="2" id="KW-1185">Reference proteome</keyword>
<accession>A0A2B7XU98</accession>
<dbReference type="EMBL" id="PDNB01000062">
    <property type="protein sequence ID" value="PGH12168.1"/>
    <property type="molecule type" value="Genomic_DNA"/>
</dbReference>
<organism evidence="1 2">
    <name type="scientific">Helicocarpus griseus UAMH5409</name>
    <dbReference type="NCBI Taxonomy" id="1447875"/>
    <lineage>
        <taxon>Eukaryota</taxon>
        <taxon>Fungi</taxon>
        <taxon>Dikarya</taxon>
        <taxon>Ascomycota</taxon>
        <taxon>Pezizomycotina</taxon>
        <taxon>Eurotiomycetes</taxon>
        <taxon>Eurotiomycetidae</taxon>
        <taxon>Onygenales</taxon>
        <taxon>Ajellomycetaceae</taxon>
        <taxon>Helicocarpus</taxon>
    </lineage>
</organism>
<dbReference type="STRING" id="1447875.A0A2B7XU98"/>
<dbReference type="InterPro" id="IPR012985">
    <property type="entry name" value="Peptidase_S64_Ssy5"/>
</dbReference>
<gene>
    <name evidence="1" type="ORF">AJ79_04462</name>
</gene>
<protein>
    <submittedName>
        <fullName evidence="1">Uncharacterized protein</fullName>
    </submittedName>
</protein>